<reference evidence="1" key="1">
    <citation type="submission" date="2021-03" db="EMBL/GenBank/DDBJ databases">
        <title>Draft genome sequence of rust myrtle Austropuccinia psidii MF-1, a brazilian biotype.</title>
        <authorList>
            <person name="Quecine M.C."/>
            <person name="Pachon D.M.R."/>
            <person name="Bonatelli M.L."/>
            <person name="Correr F.H."/>
            <person name="Franceschini L.M."/>
            <person name="Leite T.F."/>
            <person name="Margarido G.R.A."/>
            <person name="Almeida C.A."/>
            <person name="Ferrarezi J.A."/>
            <person name="Labate C.A."/>
        </authorList>
    </citation>
    <scope>NUCLEOTIDE SEQUENCE</scope>
    <source>
        <strain evidence="1">MF-1</strain>
    </source>
</reference>
<dbReference type="AlphaFoldDB" id="A0A9Q3HLK0"/>
<proteinExistence type="predicted"/>
<protein>
    <submittedName>
        <fullName evidence="1">Uncharacterized protein</fullName>
    </submittedName>
</protein>
<dbReference type="EMBL" id="AVOT02018887">
    <property type="protein sequence ID" value="MBW0506110.1"/>
    <property type="molecule type" value="Genomic_DNA"/>
</dbReference>
<evidence type="ECO:0000313" key="2">
    <source>
        <dbReference type="Proteomes" id="UP000765509"/>
    </source>
</evidence>
<accession>A0A9Q3HLK0</accession>
<keyword evidence="2" id="KW-1185">Reference proteome</keyword>
<gene>
    <name evidence="1" type="ORF">O181_045825</name>
</gene>
<organism evidence="1 2">
    <name type="scientific">Austropuccinia psidii MF-1</name>
    <dbReference type="NCBI Taxonomy" id="1389203"/>
    <lineage>
        <taxon>Eukaryota</taxon>
        <taxon>Fungi</taxon>
        <taxon>Dikarya</taxon>
        <taxon>Basidiomycota</taxon>
        <taxon>Pucciniomycotina</taxon>
        <taxon>Pucciniomycetes</taxon>
        <taxon>Pucciniales</taxon>
        <taxon>Sphaerophragmiaceae</taxon>
        <taxon>Austropuccinia</taxon>
    </lineage>
</organism>
<dbReference type="Proteomes" id="UP000765509">
    <property type="component" value="Unassembled WGS sequence"/>
</dbReference>
<name>A0A9Q3HLK0_9BASI</name>
<comment type="caution">
    <text evidence="1">The sequence shown here is derived from an EMBL/GenBank/DDBJ whole genome shotgun (WGS) entry which is preliminary data.</text>
</comment>
<evidence type="ECO:0000313" key="1">
    <source>
        <dbReference type="EMBL" id="MBW0506110.1"/>
    </source>
</evidence>
<sequence>MDLLHVQDANMEKTTSARGKGYTAGSSCITNIVKKNKEAKIHLESGAFCTFVEKDYLHKIYSNWQEILLPIEGIKTRGSSQNMHPLGIFEAAMIFPHPAGSIRLKVKFVVMNNFTLQHFILWNNYLNLYGIDINNNKDRYFTIEENKRQIFVFPPEKREITVIKQVKNVNKERFVSYHSIEAQIRPELTPEMKE</sequence>